<keyword evidence="5 6" id="KW-0472">Membrane</keyword>
<comment type="subcellular location">
    <subcellularLocation>
        <location evidence="1">Cell membrane</location>
        <topology evidence="1">Multi-pass membrane protein</topology>
    </subcellularLocation>
</comment>
<dbReference type="PANTHER" id="PTHR33406:SF13">
    <property type="entry name" value="MEMBRANE PROTEIN YDFJ"/>
    <property type="match status" value="1"/>
</dbReference>
<feature type="transmembrane region" description="Helical" evidence="6">
    <location>
        <begin position="599"/>
        <end position="619"/>
    </location>
</feature>
<reference evidence="8" key="1">
    <citation type="submission" date="2022-12" db="EMBL/GenBank/DDBJ databases">
        <title>Paraconexibacter alkalitolerans sp. nov. and Baekduia alba sp. nov., isolated from soil and emended description of the genera Paraconexibacter (Chun et al., 2020) and Baekduia (An et al., 2020).</title>
        <authorList>
            <person name="Vieira S."/>
            <person name="Huber K.J."/>
            <person name="Geppert A."/>
            <person name="Wolf J."/>
            <person name="Neumann-Schaal M."/>
            <person name="Muesken M."/>
            <person name="Overmann J."/>
        </authorList>
    </citation>
    <scope>NUCLEOTIDE SEQUENCE</scope>
    <source>
        <strain evidence="8">AEG42_29</strain>
    </source>
</reference>
<proteinExistence type="predicted"/>
<feature type="transmembrane region" description="Helical" evidence="6">
    <location>
        <begin position="562"/>
        <end position="579"/>
    </location>
</feature>
<feature type="transmembrane region" description="Helical" evidence="6">
    <location>
        <begin position="34"/>
        <end position="57"/>
    </location>
</feature>
<evidence type="ECO:0000256" key="3">
    <source>
        <dbReference type="ARBA" id="ARBA00022692"/>
    </source>
</evidence>
<feature type="transmembrane region" description="Helical" evidence="6">
    <location>
        <begin position="532"/>
        <end position="550"/>
    </location>
</feature>
<dbReference type="KEGG" id="parq:DSM112329_03305"/>
<evidence type="ECO:0000256" key="2">
    <source>
        <dbReference type="ARBA" id="ARBA00022475"/>
    </source>
</evidence>
<evidence type="ECO:0000313" key="8">
    <source>
        <dbReference type="EMBL" id="XAY06434.1"/>
    </source>
</evidence>
<dbReference type="Pfam" id="PF03176">
    <property type="entry name" value="MMPL"/>
    <property type="match status" value="2"/>
</dbReference>
<protein>
    <submittedName>
        <fullName evidence="8">Membrane protein YdfJ</fullName>
    </submittedName>
</protein>
<dbReference type="InterPro" id="IPR000731">
    <property type="entry name" value="SSD"/>
</dbReference>
<evidence type="ECO:0000256" key="5">
    <source>
        <dbReference type="ARBA" id="ARBA00023136"/>
    </source>
</evidence>
<dbReference type="InterPro" id="IPR050545">
    <property type="entry name" value="Mycobact_MmpL"/>
</dbReference>
<feature type="transmembrane region" description="Helical" evidence="6">
    <location>
        <begin position="317"/>
        <end position="339"/>
    </location>
</feature>
<dbReference type="RefSeq" id="WP_354697668.1">
    <property type="nucleotide sequence ID" value="NZ_CP114014.1"/>
</dbReference>
<evidence type="ECO:0000256" key="1">
    <source>
        <dbReference type="ARBA" id="ARBA00004651"/>
    </source>
</evidence>
<keyword evidence="4 6" id="KW-1133">Transmembrane helix</keyword>
<dbReference type="PANTHER" id="PTHR33406">
    <property type="entry name" value="MEMBRANE PROTEIN MJ1562-RELATED"/>
    <property type="match status" value="1"/>
</dbReference>
<keyword evidence="3 6" id="KW-0812">Transmembrane</keyword>
<evidence type="ECO:0000259" key="7">
    <source>
        <dbReference type="PROSITE" id="PS50156"/>
    </source>
</evidence>
<dbReference type="Gene3D" id="1.20.1640.10">
    <property type="entry name" value="Multidrug efflux transporter AcrB transmembrane domain"/>
    <property type="match status" value="2"/>
</dbReference>
<feature type="transmembrane region" description="Helical" evidence="6">
    <location>
        <begin position="288"/>
        <end position="311"/>
    </location>
</feature>
<feature type="domain" description="SSD" evidence="7">
    <location>
        <begin position="205"/>
        <end position="338"/>
    </location>
</feature>
<dbReference type="AlphaFoldDB" id="A0AAU7AXS1"/>
<keyword evidence="2" id="KW-1003">Cell membrane</keyword>
<gene>
    <name evidence="8" type="primary">ydfJ_4</name>
    <name evidence="8" type="ORF">DSM112329_03305</name>
</gene>
<dbReference type="InterPro" id="IPR004869">
    <property type="entry name" value="MMPL_dom"/>
</dbReference>
<name>A0AAU7AXS1_9ACTN</name>
<accession>A0AAU7AXS1</accession>
<feature type="transmembrane region" description="Helical" evidence="6">
    <location>
        <begin position="240"/>
        <end position="261"/>
    </location>
</feature>
<dbReference type="PROSITE" id="PS50156">
    <property type="entry name" value="SSD"/>
    <property type="match status" value="1"/>
</dbReference>
<dbReference type="EMBL" id="CP114014">
    <property type="protein sequence ID" value="XAY06434.1"/>
    <property type="molecule type" value="Genomic_DNA"/>
</dbReference>
<evidence type="ECO:0000256" key="6">
    <source>
        <dbReference type="SAM" id="Phobius"/>
    </source>
</evidence>
<dbReference type="GO" id="GO:0005886">
    <property type="term" value="C:plasma membrane"/>
    <property type="evidence" value="ECO:0007669"/>
    <property type="project" value="UniProtKB-SubCell"/>
</dbReference>
<feature type="transmembrane region" description="Helical" evidence="6">
    <location>
        <begin position="647"/>
        <end position="666"/>
    </location>
</feature>
<evidence type="ECO:0000256" key="4">
    <source>
        <dbReference type="ARBA" id="ARBA00022989"/>
    </source>
</evidence>
<feature type="transmembrane region" description="Helical" evidence="6">
    <location>
        <begin position="672"/>
        <end position="700"/>
    </location>
</feature>
<organism evidence="8">
    <name type="scientific">Paraconexibacter sp. AEG42_29</name>
    <dbReference type="NCBI Taxonomy" id="2997339"/>
    <lineage>
        <taxon>Bacteria</taxon>
        <taxon>Bacillati</taxon>
        <taxon>Actinomycetota</taxon>
        <taxon>Thermoleophilia</taxon>
        <taxon>Solirubrobacterales</taxon>
        <taxon>Paraconexibacteraceae</taxon>
        <taxon>Paraconexibacter</taxon>
    </lineage>
</organism>
<feature type="transmembrane region" description="Helical" evidence="6">
    <location>
        <begin position="216"/>
        <end position="234"/>
    </location>
</feature>
<dbReference type="SUPFAM" id="SSF82866">
    <property type="entry name" value="Multidrug efflux transporter AcrB transmembrane domain"/>
    <property type="match status" value="2"/>
</dbReference>
<feature type="transmembrane region" description="Helical" evidence="6">
    <location>
        <begin position="189"/>
        <end position="209"/>
    </location>
</feature>
<sequence length="728" mass="74428">MYTEAPARPPHGEQPPGLLARVADLAVRRRRAVVAGWIAVLVAVVALGTLAGGTYHVDYATPGSESKAASDTLAASFGGRSDDTVDVVWRAQAGATTPAVQARVDRVLARAEQLPGLTRGAAVADAELAPDGRTGVVRVPLDRLPDSVPVSTGEALAELAHDASGTGLQVAVAGGINGLTTENESASELVGIAVAVLVLLLTFGGMVAAGLPLLTALFGIGVSAMLGGLLAAVLDTPDWAAQVAIMIGLGVGIDYALLILTRYRAATDAGRDAHSAVIEAMTTAGRSVLVAGATVVVSLLGLFLMGLPYLYGVALASSIAVLVVLAASLTLLPALIAFAGPRVDSLRIPGSRRRSVAPVDVDATPAARWARAVQRRPLTAAVLSVVVLLAMTLPVAGMRFGFPDAGNDPSGSTTRTAYDLLAGGFGPGANGPLLAVASVGGEPAGGATKLAALRRELRADPDVAGVGRVVLDARQSTALLVVTPKTSPQDERTKQLIDRLRDGPLASAGLPVDLGGQTAATVDQGEVTAQRLPLFIGAVIGLSFLLLLAAFRAPVIALKAGAMNLLSIGAAYGVVALVAEGGWAGQLVGIDSDLPVPPFIPVMMFAILFGLSMDYEVFLMSRIKEERERSGDAASAVVLGVARTAKVITAAAAIMVAVFAAFALSPEVFLKLIGIGLATAILVDATIVRMILVPAVMALLGERSWWTPRWLDRLVPNVALEAPATAGR</sequence>
<feature type="transmembrane region" description="Helical" evidence="6">
    <location>
        <begin position="378"/>
        <end position="402"/>
    </location>
</feature>